<feature type="transmembrane region" description="Helical" evidence="1">
    <location>
        <begin position="25"/>
        <end position="45"/>
    </location>
</feature>
<dbReference type="Gene3D" id="1.20.120.1220">
    <property type="match status" value="1"/>
</dbReference>
<keyword evidence="4" id="KW-1185">Reference proteome</keyword>
<gene>
    <name evidence="3" type="ORF">R2X38_06665</name>
</gene>
<dbReference type="Pfam" id="PF01478">
    <property type="entry name" value="Peptidase_A24"/>
    <property type="match status" value="1"/>
</dbReference>
<dbReference type="RefSeq" id="WP_317521392.1">
    <property type="nucleotide sequence ID" value="NZ_JAWJZI010000002.1"/>
</dbReference>
<feature type="transmembrane region" description="Helical" evidence="1">
    <location>
        <begin position="57"/>
        <end position="76"/>
    </location>
</feature>
<feature type="transmembrane region" description="Helical" evidence="1">
    <location>
        <begin position="82"/>
        <end position="107"/>
    </location>
</feature>
<evidence type="ECO:0000313" key="3">
    <source>
        <dbReference type="EMBL" id="MDV5168677.1"/>
    </source>
</evidence>
<dbReference type="EC" id="3.4.23.43" evidence="3"/>
<proteinExistence type="predicted"/>
<comment type="caution">
    <text evidence="3">The sequence shown here is derived from an EMBL/GenBank/DDBJ whole genome shotgun (WGS) entry which is preliminary data.</text>
</comment>
<evidence type="ECO:0000313" key="4">
    <source>
        <dbReference type="Proteomes" id="UP001186452"/>
    </source>
</evidence>
<dbReference type="GO" id="GO:0004190">
    <property type="term" value="F:aspartic-type endopeptidase activity"/>
    <property type="evidence" value="ECO:0007669"/>
    <property type="project" value="UniProtKB-EC"/>
</dbReference>
<name>A0ABU3ZF45_9GAMM</name>
<keyword evidence="3" id="KW-0378">Hydrolase</keyword>
<organism evidence="3 4">
    <name type="scientific">Photobacterium rosenbergii</name>
    <dbReference type="NCBI Taxonomy" id="294936"/>
    <lineage>
        <taxon>Bacteria</taxon>
        <taxon>Pseudomonadati</taxon>
        <taxon>Pseudomonadota</taxon>
        <taxon>Gammaproteobacteria</taxon>
        <taxon>Vibrionales</taxon>
        <taxon>Vibrionaceae</taxon>
        <taxon>Photobacterium</taxon>
    </lineage>
</organism>
<sequence length="136" mass="14433">MILVIVLLLIAIAYCDLEAMTVSNGLIAAFSLLTLTMAVTQQGLVASTAFHFSPWPMVVVLLITLPGFAAGLFGGADVKVLAALSLITSLSQILAILLLAFALFAFYWLVAIRERQQKGPFIPSLLVATAVVAWLG</sequence>
<keyword evidence="1" id="KW-0472">Membrane</keyword>
<protein>
    <submittedName>
        <fullName evidence="3">Prepilin peptidase</fullName>
        <ecNumber evidence="3">3.4.23.43</ecNumber>
    </submittedName>
</protein>
<accession>A0ABU3ZF45</accession>
<keyword evidence="1" id="KW-1133">Transmembrane helix</keyword>
<dbReference type="Proteomes" id="UP001186452">
    <property type="component" value="Unassembled WGS sequence"/>
</dbReference>
<feature type="domain" description="Prepilin type IV endopeptidase peptidase" evidence="2">
    <location>
        <begin position="3"/>
        <end position="109"/>
    </location>
</feature>
<evidence type="ECO:0000256" key="1">
    <source>
        <dbReference type="SAM" id="Phobius"/>
    </source>
</evidence>
<dbReference type="EMBL" id="JAWJZI010000002">
    <property type="protein sequence ID" value="MDV5168677.1"/>
    <property type="molecule type" value="Genomic_DNA"/>
</dbReference>
<evidence type="ECO:0000259" key="2">
    <source>
        <dbReference type="Pfam" id="PF01478"/>
    </source>
</evidence>
<reference evidence="3 4" key="1">
    <citation type="submission" date="2023-10" db="EMBL/GenBank/DDBJ databases">
        <title>Marine bacteria isolated from horseshoe crab.</title>
        <authorList>
            <person name="Cheng T.H."/>
        </authorList>
    </citation>
    <scope>NUCLEOTIDE SEQUENCE [LARGE SCALE GENOMIC DNA]</scope>
    <source>
        <strain evidence="3 4">HSC6</strain>
    </source>
</reference>
<dbReference type="InterPro" id="IPR000045">
    <property type="entry name" value="Prepilin_IV_endopep_pep"/>
</dbReference>
<keyword evidence="1" id="KW-0812">Transmembrane</keyword>